<feature type="non-terminal residue" evidence="1">
    <location>
        <position position="1"/>
    </location>
</feature>
<dbReference type="Proteomes" id="UP001139981">
    <property type="component" value="Unassembled WGS sequence"/>
</dbReference>
<keyword evidence="2" id="KW-1185">Reference proteome</keyword>
<evidence type="ECO:0000313" key="2">
    <source>
        <dbReference type="Proteomes" id="UP001139981"/>
    </source>
</evidence>
<protein>
    <submittedName>
        <fullName evidence="1">Uncharacterized protein</fullName>
    </submittedName>
</protein>
<comment type="caution">
    <text evidence="1">The sequence shown here is derived from an EMBL/GenBank/DDBJ whole genome shotgun (WGS) entry which is preliminary data.</text>
</comment>
<name>A0ACC1LYD4_9FUNG</name>
<evidence type="ECO:0000313" key="1">
    <source>
        <dbReference type="EMBL" id="KAJ2890387.1"/>
    </source>
</evidence>
<organism evidence="1 2">
    <name type="scientific">Coemansia aciculifera</name>
    <dbReference type="NCBI Taxonomy" id="417176"/>
    <lineage>
        <taxon>Eukaryota</taxon>
        <taxon>Fungi</taxon>
        <taxon>Fungi incertae sedis</taxon>
        <taxon>Zoopagomycota</taxon>
        <taxon>Kickxellomycotina</taxon>
        <taxon>Kickxellomycetes</taxon>
        <taxon>Kickxellales</taxon>
        <taxon>Kickxellaceae</taxon>
        <taxon>Coemansia</taxon>
    </lineage>
</organism>
<accession>A0ACC1LYD4</accession>
<feature type="non-terminal residue" evidence="1">
    <location>
        <position position="761"/>
    </location>
</feature>
<reference evidence="1" key="1">
    <citation type="submission" date="2022-07" db="EMBL/GenBank/DDBJ databases">
        <title>Phylogenomic reconstructions and comparative analyses of Kickxellomycotina fungi.</title>
        <authorList>
            <person name="Reynolds N.K."/>
            <person name="Stajich J.E."/>
            <person name="Barry K."/>
            <person name="Grigoriev I.V."/>
            <person name="Crous P."/>
            <person name="Smith M.E."/>
        </authorList>
    </citation>
    <scope>NUCLEOTIDE SEQUENCE</scope>
    <source>
        <strain evidence="1">CBS 190363</strain>
    </source>
</reference>
<dbReference type="EMBL" id="JANBVB010001376">
    <property type="protein sequence ID" value="KAJ2890387.1"/>
    <property type="molecule type" value="Genomic_DNA"/>
</dbReference>
<proteinExistence type="predicted"/>
<gene>
    <name evidence="1" type="ORF">IWW38_004163</name>
</gene>
<sequence length="761" mass="83991">FSGSTEFATGRWLGVELEGPYGKNDGSVNGKRYFECQPDYGVFVRSSQVKLLTSSAGSDCLNAPSVAADTGRSRVTIHGAADIQQGSSEQRLRPPTSGILPPLASGDGVADTLRATRRATMLPGRTSAAYGGGSLAPPATPQGSSIVPPSRLGGSLSQRPTPTPSSAANATLQKDRRISDVQNLGPRRATLSGVKSPAFSAVRSSSRQTVTSDTSGSAASRPGSREQFARLREESPTPTGGSHSAERGELLRTPTKNRPTSQLSSNDDGGAESTDALDQIAEELPRTPYRPALSMNESSTFENNVPATTMSSQTVSMKQFEELRLKYKFLEQKRSEDRQRIQEAERIRSESEQVLRVRDKLAAKVGAQQEEVKALKQRLKEVSTEREDAEARHADTLESMEMLAVDKEMAEERLESLTQVANTLREELDEAKTTLGVITKGGDHSALLSAHPDSATVLEHAQLQKQNERLREALMRLRDVTTDNENQLNGKVKQLERDAMLAQEQLEEYDSLKKKLQLAEGHIEDLKERLDDALGAEEMIETLSDRNMELSNKVEELQSTVENLEALCEVNNEMEDARSDDEKILRAEIERLTVVIGDRTRRIDKLEDAVADYQFNIGQYRDLVTSQQVNLQELREREHSHATEAATESAKAQEMLSRNLHLQSTMVKTKAKTIDLEIRRLDADQAAELLTMYEPFLPDHFYKSESEALRSLLSFKRLAAKSEILCKQLEQDEKADTSISDDFVATAEIRSLLTQFSGVAG</sequence>